<dbReference type="PANTHER" id="PTHR43537:SF5">
    <property type="entry name" value="UXU OPERON TRANSCRIPTIONAL REGULATOR"/>
    <property type="match status" value="1"/>
</dbReference>
<dbReference type="Gene3D" id="1.20.120.530">
    <property type="entry name" value="GntR ligand-binding domain-like"/>
    <property type="match status" value="1"/>
</dbReference>
<dbReference type="Proteomes" id="UP000186108">
    <property type="component" value="Plasmid pR1CP1"/>
</dbReference>
<evidence type="ECO:0000256" key="1">
    <source>
        <dbReference type="ARBA" id="ARBA00023015"/>
    </source>
</evidence>
<organism evidence="4 5">
    <name type="scientific">Rhodococcus opacus</name>
    <name type="common">Nocardia opaca</name>
    <dbReference type="NCBI Taxonomy" id="37919"/>
    <lineage>
        <taxon>Bacteria</taxon>
        <taxon>Bacillati</taxon>
        <taxon>Actinomycetota</taxon>
        <taxon>Actinomycetes</taxon>
        <taxon>Mycobacteriales</taxon>
        <taxon>Nocardiaceae</taxon>
        <taxon>Rhodococcus</taxon>
    </lineage>
</organism>
<protein>
    <submittedName>
        <fullName evidence="4">Transcriptional regulator, GntR family</fullName>
    </submittedName>
</protein>
<dbReference type="SMART" id="SM00345">
    <property type="entry name" value="HTH_GNTR"/>
    <property type="match status" value="1"/>
</dbReference>
<dbReference type="InterPro" id="IPR036388">
    <property type="entry name" value="WH-like_DNA-bd_sf"/>
</dbReference>
<dbReference type="SUPFAM" id="SSF48008">
    <property type="entry name" value="GntR ligand-binding domain-like"/>
    <property type="match status" value="1"/>
</dbReference>
<evidence type="ECO:0000313" key="5">
    <source>
        <dbReference type="Proteomes" id="UP000186108"/>
    </source>
</evidence>
<dbReference type="PRINTS" id="PR00035">
    <property type="entry name" value="HTHGNTR"/>
</dbReference>
<dbReference type="RefSeq" id="WP_065493649.1">
    <property type="nucleotide sequence ID" value="NZ_CP009112.1"/>
</dbReference>
<accession>A0A1B1KHZ4</accession>
<evidence type="ECO:0000256" key="2">
    <source>
        <dbReference type="ARBA" id="ARBA00023125"/>
    </source>
</evidence>
<dbReference type="GO" id="GO:0003700">
    <property type="term" value="F:DNA-binding transcription factor activity"/>
    <property type="evidence" value="ECO:0007669"/>
    <property type="project" value="InterPro"/>
</dbReference>
<reference evidence="4 5" key="1">
    <citation type="submission" date="2014-07" db="EMBL/GenBank/DDBJ databases">
        <authorList>
            <person name="Zhang J.E."/>
            <person name="Yang H."/>
            <person name="Guo J."/>
            <person name="Deng Z."/>
            <person name="Luo H."/>
            <person name="Luo M."/>
            <person name="Zhao B."/>
        </authorList>
    </citation>
    <scope>NUCLEOTIDE SEQUENCE [LARGE SCALE GENOMIC DNA]</scope>
    <source>
        <strain evidence="4 5">1CP</strain>
        <plasmid evidence="5">Plasmid pr1cp1</plasmid>
    </source>
</reference>
<dbReference type="Gene3D" id="1.10.10.10">
    <property type="entry name" value="Winged helix-like DNA-binding domain superfamily/Winged helix DNA-binding domain"/>
    <property type="match status" value="1"/>
</dbReference>
<dbReference type="CDD" id="cd07377">
    <property type="entry name" value="WHTH_GntR"/>
    <property type="match status" value="1"/>
</dbReference>
<dbReference type="SUPFAM" id="SSF46785">
    <property type="entry name" value="Winged helix' DNA-binding domain"/>
    <property type="match status" value="1"/>
</dbReference>
<dbReference type="GO" id="GO:0003677">
    <property type="term" value="F:DNA binding"/>
    <property type="evidence" value="ECO:0007669"/>
    <property type="project" value="UniProtKB-KW"/>
</dbReference>
<dbReference type="InterPro" id="IPR008920">
    <property type="entry name" value="TF_FadR/GntR_C"/>
</dbReference>
<dbReference type="PANTHER" id="PTHR43537">
    <property type="entry name" value="TRANSCRIPTIONAL REGULATOR, GNTR FAMILY"/>
    <property type="match status" value="1"/>
</dbReference>
<keyword evidence="2" id="KW-0238">DNA-binding</keyword>
<dbReference type="InterPro" id="IPR000524">
    <property type="entry name" value="Tscrpt_reg_HTH_GntR"/>
</dbReference>
<name>A0A1B1KHZ4_RHOOP</name>
<dbReference type="AlphaFoldDB" id="A0A1B1KHZ4"/>
<dbReference type="Pfam" id="PF00392">
    <property type="entry name" value="GntR"/>
    <property type="match status" value="1"/>
</dbReference>
<keyword evidence="4" id="KW-0614">Plasmid</keyword>
<geneLocation type="plasmid" evidence="5">
    <name>pr1cp1</name>
</geneLocation>
<gene>
    <name evidence="4" type="ORF">R1CP_38045</name>
</gene>
<dbReference type="InterPro" id="IPR036390">
    <property type="entry name" value="WH_DNA-bd_sf"/>
</dbReference>
<proteinExistence type="predicted"/>
<keyword evidence="3" id="KW-0804">Transcription</keyword>
<evidence type="ECO:0000313" key="4">
    <source>
        <dbReference type="EMBL" id="ANS32208.1"/>
    </source>
</evidence>
<dbReference type="Pfam" id="PF07729">
    <property type="entry name" value="FCD"/>
    <property type="match status" value="1"/>
</dbReference>
<dbReference type="EMBL" id="CP009112">
    <property type="protein sequence ID" value="ANS32208.1"/>
    <property type="molecule type" value="Genomic_DNA"/>
</dbReference>
<evidence type="ECO:0000256" key="3">
    <source>
        <dbReference type="ARBA" id="ARBA00023163"/>
    </source>
</evidence>
<keyword evidence="1" id="KW-0805">Transcription regulation</keyword>
<sequence>MDTNDSASDSRTPSPASLLVRSVILSPIGGEGLVAQTVRRLGDAIGLGIFDVGARLPSESELADQLGISAMTLREALAVMREAGYVETRRGRQGGTYVKQLALTVPEREAQKRIATITDEYITDLTDYRVAIGGESAALAAERATAEDLAGMRDLIERMDAAEVFEEFRKCDATFHVTIASCTRSQRLARAETEVQAELTPLMGAFRVGPQARHTSNEQHRKIFAAIEAGDGERARRLMAEHMTSSAEAILGFTRAAASAGG</sequence>
<dbReference type="PATRIC" id="fig|37919.13.peg.8014"/>
<dbReference type="InterPro" id="IPR011711">
    <property type="entry name" value="GntR_C"/>
</dbReference>
<dbReference type="PROSITE" id="PS50949">
    <property type="entry name" value="HTH_GNTR"/>
    <property type="match status" value="1"/>
</dbReference>
<dbReference type="SMART" id="SM00895">
    <property type="entry name" value="FCD"/>
    <property type="match status" value="1"/>
</dbReference>